<dbReference type="Proteomes" id="UP000295444">
    <property type="component" value="Unassembled WGS sequence"/>
</dbReference>
<dbReference type="AlphaFoldDB" id="A0A4R6SHI8"/>
<organism evidence="1 2">
    <name type="scientific">Labedaea rhizosphaerae</name>
    <dbReference type="NCBI Taxonomy" id="598644"/>
    <lineage>
        <taxon>Bacteria</taxon>
        <taxon>Bacillati</taxon>
        <taxon>Actinomycetota</taxon>
        <taxon>Actinomycetes</taxon>
        <taxon>Pseudonocardiales</taxon>
        <taxon>Pseudonocardiaceae</taxon>
        <taxon>Labedaea</taxon>
    </lineage>
</organism>
<evidence type="ECO:0000313" key="1">
    <source>
        <dbReference type="EMBL" id="TDQ01492.1"/>
    </source>
</evidence>
<evidence type="ECO:0000313" key="2">
    <source>
        <dbReference type="Proteomes" id="UP000295444"/>
    </source>
</evidence>
<comment type="caution">
    <text evidence="1">The sequence shown here is derived from an EMBL/GenBank/DDBJ whole genome shotgun (WGS) entry which is preliminary data.</text>
</comment>
<gene>
    <name evidence="1" type="ORF">EV186_1021361</name>
</gene>
<keyword evidence="2" id="KW-1185">Reference proteome</keyword>
<proteinExistence type="predicted"/>
<dbReference type="EMBL" id="SNXZ01000002">
    <property type="protein sequence ID" value="TDQ01492.1"/>
    <property type="molecule type" value="Genomic_DNA"/>
</dbReference>
<reference evidence="1 2" key="1">
    <citation type="submission" date="2019-03" db="EMBL/GenBank/DDBJ databases">
        <title>Genomic Encyclopedia of Type Strains, Phase IV (KMG-IV): sequencing the most valuable type-strain genomes for metagenomic binning, comparative biology and taxonomic classification.</title>
        <authorList>
            <person name="Goeker M."/>
        </authorList>
    </citation>
    <scope>NUCLEOTIDE SEQUENCE [LARGE SCALE GENOMIC DNA]</scope>
    <source>
        <strain evidence="1 2">DSM 45361</strain>
    </source>
</reference>
<sequence length="44" mass="5313">MSHRPMRSFLLILVLTRVTANLVRQRSRDRRRRRVVHLESTLSV</sequence>
<protein>
    <submittedName>
        <fullName evidence="1">Uncharacterized protein</fullName>
    </submittedName>
</protein>
<accession>A0A4R6SHI8</accession>
<name>A0A4R6SHI8_LABRH</name>